<evidence type="ECO:0000256" key="2">
    <source>
        <dbReference type="ARBA" id="ARBA00006236"/>
    </source>
</evidence>
<keyword evidence="6 8" id="KW-1133">Transmembrane helix</keyword>
<evidence type="ECO:0000256" key="4">
    <source>
        <dbReference type="ARBA" id="ARBA00022475"/>
    </source>
</evidence>
<evidence type="ECO:0000256" key="6">
    <source>
        <dbReference type="ARBA" id="ARBA00022989"/>
    </source>
</evidence>
<dbReference type="Gene3D" id="1.20.1720.10">
    <property type="entry name" value="Multidrug resistance protein D"/>
    <property type="match status" value="1"/>
</dbReference>
<feature type="transmembrane region" description="Helical" evidence="8">
    <location>
        <begin position="245"/>
        <end position="261"/>
    </location>
</feature>
<feature type="transmembrane region" description="Helical" evidence="8">
    <location>
        <begin position="98"/>
        <end position="118"/>
    </location>
</feature>
<dbReference type="RefSeq" id="WP_074025089.1">
    <property type="nucleotide sequence ID" value="NZ_CAWNAG010000154.1"/>
</dbReference>
<dbReference type="NCBIfam" id="TIGR00710">
    <property type="entry name" value="efflux_Bcr_CflA"/>
    <property type="match status" value="1"/>
</dbReference>
<feature type="transmembrane region" description="Helical" evidence="8">
    <location>
        <begin position="273"/>
        <end position="294"/>
    </location>
</feature>
<comment type="subcellular location">
    <subcellularLocation>
        <location evidence="8">Cell inner membrane</location>
        <topology evidence="8">Multi-pass membrane protein</topology>
    </subcellularLocation>
    <subcellularLocation>
        <location evidence="1">Cell membrane</location>
        <topology evidence="1">Multi-pass membrane protein</topology>
    </subcellularLocation>
</comment>
<organism evidence="10 11">
    <name type="scientific">Xenorhabdus eapokensis</name>
    <dbReference type="NCBI Taxonomy" id="1873482"/>
    <lineage>
        <taxon>Bacteria</taxon>
        <taxon>Pseudomonadati</taxon>
        <taxon>Pseudomonadota</taxon>
        <taxon>Gammaproteobacteria</taxon>
        <taxon>Enterobacterales</taxon>
        <taxon>Morganellaceae</taxon>
        <taxon>Xenorhabdus</taxon>
    </lineage>
</organism>
<feature type="transmembrane region" description="Helical" evidence="8">
    <location>
        <begin position="300"/>
        <end position="324"/>
    </location>
</feature>
<dbReference type="InterPro" id="IPR020846">
    <property type="entry name" value="MFS_dom"/>
</dbReference>
<feature type="transmembrane region" description="Helical" evidence="8">
    <location>
        <begin position="45"/>
        <end position="63"/>
    </location>
</feature>
<dbReference type="InterPro" id="IPR036259">
    <property type="entry name" value="MFS_trans_sf"/>
</dbReference>
<gene>
    <name evidence="10" type="ORF">Xedl_03543</name>
</gene>
<dbReference type="AlphaFoldDB" id="A0A1Q5THR3"/>
<dbReference type="PROSITE" id="PS50850">
    <property type="entry name" value="MFS"/>
    <property type="match status" value="1"/>
</dbReference>
<dbReference type="GO" id="GO:1990961">
    <property type="term" value="P:xenobiotic detoxification by transmembrane export across the plasma membrane"/>
    <property type="evidence" value="ECO:0007669"/>
    <property type="project" value="InterPro"/>
</dbReference>
<feature type="transmembrane region" description="Helical" evidence="8">
    <location>
        <begin position="367"/>
        <end position="386"/>
    </location>
</feature>
<dbReference type="InterPro" id="IPR004812">
    <property type="entry name" value="Efflux_drug-R_Bcr/CmlA"/>
</dbReference>
<dbReference type="STRING" id="1873482.Xedl_03543"/>
<keyword evidence="4" id="KW-1003">Cell membrane</keyword>
<feature type="transmembrane region" description="Helical" evidence="8">
    <location>
        <begin position="7"/>
        <end position="25"/>
    </location>
</feature>
<evidence type="ECO:0000313" key="10">
    <source>
        <dbReference type="EMBL" id="OKO99748.1"/>
    </source>
</evidence>
<dbReference type="PANTHER" id="PTHR23502:SF132">
    <property type="entry name" value="POLYAMINE TRANSPORTER 2-RELATED"/>
    <property type="match status" value="1"/>
</dbReference>
<dbReference type="OrthoDB" id="9814303at2"/>
<comment type="caution">
    <text evidence="10">The sequence shown here is derived from an EMBL/GenBank/DDBJ whole genome shotgun (WGS) entry which is preliminary data.</text>
</comment>
<dbReference type="Proteomes" id="UP000186268">
    <property type="component" value="Unassembled WGS sequence"/>
</dbReference>
<dbReference type="GO" id="GO:0042910">
    <property type="term" value="F:xenobiotic transmembrane transporter activity"/>
    <property type="evidence" value="ECO:0007669"/>
    <property type="project" value="InterPro"/>
</dbReference>
<dbReference type="GO" id="GO:0005886">
    <property type="term" value="C:plasma membrane"/>
    <property type="evidence" value="ECO:0007669"/>
    <property type="project" value="UniProtKB-SubCell"/>
</dbReference>
<dbReference type="PANTHER" id="PTHR23502">
    <property type="entry name" value="MAJOR FACILITATOR SUPERFAMILY"/>
    <property type="match status" value="1"/>
</dbReference>
<keyword evidence="11" id="KW-1185">Reference proteome</keyword>
<evidence type="ECO:0000313" key="11">
    <source>
        <dbReference type="Proteomes" id="UP000186268"/>
    </source>
</evidence>
<dbReference type="SUPFAM" id="SSF103473">
    <property type="entry name" value="MFS general substrate transporter"/>
    <property type="match status" value="1"/>
</dbReference>
<accession>A0A1Q5THR3</accession>
<feature type="domain" description="Major facilitator superfamily (MFS) profile" evidence="9">
    <location>
        <begin position="6"/>
        <end position="392"/>
    </location>
</feature>
<name>A0A1Q5THR3_9GAMM</name>
<evidence type="ECO:0000256" key="8">
    <source>
        <dbReference type="RuleBase" id="RU365088"/>
    </source>
</evidence>
<evidence type="ECO:0000256" key="7">
    <source>
        <dbReference type="ARBA" id="ARBA00023136"/>
    </source>
</evidence>
<feature type="transmembrane region" description="Helical" evidence="8">
    <location>
        <begin position="70"/>
        <end position="86"/>
    </location>
</feature>
<comment type="similarity">
    <text evidence="2 8">Belongs to the major facilitator superfamily. Bcr/CmlA family.</text>
</comment>
<evidence type="ECO:0000256" key="3">
    <source>
        <dbReference type="ARBA" id="ARBA00022448"/>
    </source>
</evidence>
<proteinExistence type="inferred from homology"/>
<dbReference type="InterPro" id="IPR011701">
    <property type="entry name" value="MFS"/>
</dbReference>
<evidence type="ECO:0000256" key="5">
    <source>
        <dbReference type="ARBA" id="ARBA00022692"/>
    </source>
</evidence>
<keyword evidence="3 8" id="KW-0813">Transport</keyword>
<dbReference type="Pfam" id="PF07690">
    <property type="entry name" value="MFS_1"/>
    <property type="match status" value="1"/>
</dbReference>
<keyword evidence="5 8" id="KW-0812">Transmembrane</keyword>
<evidence type="ECO:0000256" key="1">
    <source>
        <dbReference type="ARBA" id="ARBA00004651"/>
    </source>
</evidence>
<feature type="transmembrane region" description="Helical" evidence="8">
    <location>
        <begin position="159"/>
        <end position="177"/>
    </location>
</feature>
<feature type="transmembrane region" description="Helical" evidence="8">
    <location>
        <begin position="336"/>
        <end position="355"/>
    </location>
</feature>
<reference evidence="10 11" key="1">
    <citation type="submission" date="2016-09" db="EMBL/GenBank/DDBJ databases">
        <title>Xenorhabdus thuongxuanensis sp. nov. and Xenorhabdus eapokensis sp. nov., isolated from Steinernema species.</title>
        <authorList>
            <person name="Kaempfer P."/>
            <person name="Tobias N.J."/>
            <person name="Phan Ke L."/>
            <person name="Bode H.B."/>
            <person name="Glaeser S.P."/>
        </authorList>
    </citation>
    <scope>NUCLEOTIDE SEQUENCE [LARGE SCALE GENOMIC DNA]</scope>
    <source>
        <strain evidence="10 11">DL20</strain>
    </source>
</reference>
<feature type="transmembrane region" description="Helical" evidence="8">
    <location>
        <begin position="130"/>
        <end position="153"/>
    </location>
</feature>
<dbReference type="EMBL" id="MKGQ01000046">
    <property type="protein sequence ID" value="OKO99748.1"/>
    <property type="molecule type" value="Genomic_DNA"/>
</dbReference>
<feature type="transmembrane region" description="Helical" evidence="8">
    <location>
        <begin position="198"/>
        <end position="225"/>
    </location>
</feature>
<keyword evidence="7 8" id="KW-0472">Membrane</keyword>
<sequence>MKSKLIIINSCVILVLGLFSIDLYNPALPIIKTALAITDNQAQSLVVYYLIGFAVSQLFYGPLSDKHGRIPVIVFSLLFSAIGNYLTSTAESFHALSLFRLLTGIGAGGCPVISRAILSDTFRDKTELSKSLAIFSMASQVSPAFAPVIGGYITEYLPWKFNFIALTIMMLIGAFFVKMTLPETSPMKSTDNGRITGFRILLSDINFVVYSVVSAVLFAITIGYFTASPFVFQTQFELSSSQNGYLFMVYSAGIVIGSLLTKKWLSHSTPERILKVSLPLLVLFTAMALIFIYFTQILSIEFIIIYSFAVGLGCGLSSPLLLGISLHGHPKLSGTGSALQGALKMAGAAIVLWFFSSGHTTTATGLMWGLFILALICFVFITFTLYRVSETKNRRL</sequence>
<protein>
    <recommendedName>
        <fullName evidence="8">Bcr/CflA family efflux transporter</fullName>
    </recommendedName>
</protein>
<evidence type="ECO:0000259" key="9">
    <source>
        <dbReference type="PROSITE" id="PS50850"/>
    </source>
</evidence>
<keyword evidence="8" id="KW-0997">Cell inner membrane</keyword>